<feature type="domain" description="PucR C-terminal helix-turn-helix" evidence="2">
    <location>
        <begin position="48"/>
        <end position="93"/>
    </location>
</feature>
<proteinExistence type="predicted"/>
<dbReference type="Gene3D" id="1.10.10.2840">
    <property type="entry name" value="PucR C-terminal helix-turn-helix domain"/>
    <property type="match status" value="1"/>
</dbReference>
<feature type="compositionally biased region" description="Polar residues" evidence="1">
    <location>
        <begin position="1"/>
        <end position="16"/>
    </location>
</feature>
<reference evidence="3" key="1">
    <citation type="submission" date="2024-07" db="EMBL/GenBank/DDBJ databases">
        <authorList>
            <person name="Yu S.T."/>
        </authorList>
    </citation>
    <scope>NUCLEOTIDE SEQUENCE</scope>
    <source>
        <strain evidence="3">R11</strain>
    </source>
</reference>
<evidence type="ECO:0000259" key="2">
    <source>
        <dbReference type="Pfam" id="PF13556"/>
    </source>
</evidence>
<dbReference type="AlphaFoldDB" id="A0AB39NDT7"/>
<organism evidence="3">
    <name type="scientific">Streptomyces sp. R11</name>
    <dbReference type="NCBI Taxonomy" id="3238625"/>
    <lineage>
        <taxon>Bacteria</taxon>
        <taxon>Bacillati</taxon>
        <taxon>Actinomycetota</taxon>
        <taxon>Actinomycetes</taxon>
        <taxon>Kitasatosporales</taxon>
        <taxon>Streptomycetaceae</taxon>
        <taxon>Streptomyces</taxon>
    </lineage>
</organism>
<name>A0AB39NDT7_9ACTN</name>
<protein>
    <submittedName>
        <fullName evidence="3">Helix-turn-helix domain-containing protein</fullName>
    </submittedName>
</protein>
<dbReference type="InterPro" id="IPR025736">
    <property type="entry name" value="PucR_C-HTH_dom"/>
</dbReference>
<gene>
    <name evidence="3" type="ORF">AB5J55_41905</name>
</gene>
<feature type="region of interest" description="Disordered" evidence="1">
    <location>
        <begin position="1"/>
        <end position="58"/>
    </location>
</feature>
<dbReference type="EMBL" id="CP163432">
    <property type="protein sequence ID" value="XDQ16561.1"/>
    <property type="molecule type" value="Genomic_DNA"/>
</dbReference>
<evidence type="ECO:0000313" key="3">
    <source>
        <dbReference type="EMBL" id="XDQ16561.1"/>
    </source>
</evidence>
<dbReference type="RefSeq" id="WP_369276457.1">
    <property type="nucleotide sequence ID" value="NZ_CP163432.1"/>
</dbReference>
<dbReference type="InterPro" id="IPR042070">
    <property type="entry name" value="PucR_C-HTH_sf"/>
</dbReference>
<accession>A0AB39NDT7</accession>
<sequence>MSAWQPSSRLTPNTPAGSYRRCSARSPPRAPGCGSFAKPCASTSPRKRSLRTASDRQHIARNTVTYRVKRAEELLPAATTAGSSLELRVALEIAAASEHGTSASG</sequence>
<evidence type="ECO:0000256" key="1">
    <source>
        <dbReference type="SAM" id="MobiDB-lite"/>
    </source>
</evidence>
<dbReference type="Pfam" id="PF13556">
    <property type="entry name" value="HTH_30"/>
    <property type="match status" value="1"/>
</dbReference>